<proteinExistence type="predicted"/>
<protein>
    <recommendedName>
        <fullName evidence="2">Phytanoyl-CoA dioxygenase</fullName>
    </recommendedName>
</protein>
<reference evidence="1" key="1">
    <citation type="submission" date="2018-05" db="EMBL/GenBank/DDBJ databases">
        <authorList>
            <person name="Lanie J.A."/>
            <person name="Ng W.-L."/>
            <person name="Kazmierczak K.M."/>
            <person name="Andrzejewski T.M."/>
            <person name="Davidsen T.M."/>
            <person name="Wayne K.J."/>
            <person name="Tettelin H."/>
            <person name="Glass J.I."/>
            <person name="Rusch D."/>
            <person name="Podicherti R."/>
            <person name="Tsui H.-C.T."/>
            <person name="Winkler M.E."/>
        </authorList>
    </citation>
    <scope>NUCLEOTIDE SEQUENCE</scope>
</reference>
<sequence length="259" mass="29107">MADMNAAQAVRAKTQNLRKRIDGLKLESNVSDLSIDGYTVIRDAAPLSFFEELRENILTINLRTKDFRRFPTNLLNEGEVFERAVQLEKLNALYEFLLGPNFIVSQVSASVKRTTPKAFAIHADMNGYEQPFPGHSVIATSIFCCDEFTEDAGSTRFVPGSHYLRRHPVGGEGESEAVAVAAPAGSIILWDGAVWHGNCPRALPGERVVLHLTCNRQNVRPIESYVGIDPEILRRNPPEFTARLGLTDRWERREMVRDR</sequence>
<evidence type="ECO:0000313" key="1">
    <source>
        <dbReference type="EMBL" id="SUZ52749.1"/>
    </source>
</evidence>
<dbReference type="SUPFAM" id="SSF51197">
    <property type="entry name" value="Clavaminate synthase-like"/>
    <property type="match status" value="1"/>
</dbReference>
<dbReference type="AlphaFoldDB" id="A0A381NEC7"/>
<accession>A0A381NEC7</accession>
<organism evidence="1">
    <name type="scientific">marine metagenome</name>
    <dbReference type="NCBI Taxonomy" id="408172"/>
    <lineage>
        <taxon>unclassified sequences</taxon>
        <taxon>metagenomes</taxon>
        <taxon>ecological metagenomes</taxon>
    </lineage>
</organism>
<dbReference type="EMBL" id="UINC01000292">
    <property type="protein sequence ID" value="SUZ52749.1"/>
    <property type="molecule type" value="Genomic_DNA"/>
</dbReference>
<evidence type="ECO:0008006" key="2">
    <source>
        <dbReference type="Google" id="ProtNLM"/>
    </source>
</evidence>
<dbReference type="InterPro" id="IPR008775">
    <property type="entry name" value="Phytyl_CoA_dOase-like"/>
</dbReference>
<gene>
    <name evidence="1" type="ORF">METZ01_LOCUS5603</name>
</gene>
<dbReference type="Gene3D" id="2.60.120.620">
    <property type="entry name" value="q2cbj1_9rhob like domain"/>
    <property type="match status" value="1"/>
</dbReference>
<dbReference type="Pfam" id="PF05721">
    <property type="entry name" value="PhyH"/>
    <property type="match status" value="1"/>
</dbReference>
<name>A0A381NEC7_9ZZZZ</name>